<evidence type="ECO:0000256" key="2">
    <source>
        <dbReference type="SAM" id="Coils"/>
    </source>
</evidence>
<gene>
    <name evidence="5" type="ORF">ACFSYS_09165</name>
</gene>
<keyword evidence="6" id="KW-1185">Reference proteome</keyword>
<keyword evidence="3" id="KW-0812">Transmembrane</keyword>
<dbReference type="PANTHER" id="PTHR43547:SF2">
    <property type="entry name" value="HYBRID SIGNAL TRANSDUCTION HISTIDINE KINASE C"/>
    <property type="match status" value="1"/>
</dbReference>
<dbReference type="InterPro" id="IPR011047">
    <property type="entry name" value="Quinoprotein_ADH-like_sf"/>
</dbReference>
<dbReference type="PANTHER" id="PTHR43547">
    <property type="entry name" value="TWO-COMPONENT HISTIDINE KINASE"/>
    <property type="match status" value="1"/>
</dbReference>
<dbReference type="RefSeq" id="WP_251742414.1">
    <property type="nucleotide sequence ID" value="NZ_JBHUOJ010000020.1"/>
</dbReference>
<dbReference type="SUPFAM" id="SSF63829">
    <property type="entry name" value="Calcium-dependent phosphotriesterase"/>
    <property type="match status" value="1"/>
</dbReference>
<dbReference type="Pfam" id="PF07568">
    <property type="entry name" value="HisKA_2"/>
    <property type="match status" value="1"/>
</dbReference>
<feature type="coiled-coil region" evidence="2">
    <location>
        <begin position="755"/>
        <end position="785"/>
    </location>
</feature>
<dbReference type="InterPro" id="IPR011110">
    <property type="entry name" value="Reg_prop"/>
</dbReference>
<dbReference type="Pfam" id="PF02518">
    <property type="entry name" value="HATPase_c"/>
    <property type="match status" value="1"/>
</dbReference>
<feature type="domain" description="Histidine kinase" evidence="4">
    <location>
        <begin position="785"/>
        <end position="976"/>
    </location>
</feature>
<dbReference type="Pfam" id="PF07495">
    <property type="entry name" value="Y_Y_Y"/>
    <property type="match status" value="1"/>
</dbReference>
<name>A0ABW5X5C4_9FLAO</name>
<dbReference type="InterPro" id="IPR011495">
    <property type="entry name" value="Sig_transdc_His_kin_sub2_dim/P"/>
</dbReference>
<evidence type="ECO:0000259" key="4">
    <source>
        <dbReference type="PROSITE" id="PS50109"/>
    </source>
</evidence>
<protein>
    <submittedName>
        <fullName evidence="5">Two-component regulator propeller domain-containing protein</fullName>
    </submittedName>
</protein>
<dbReference type="SUPFAM" id="SSF50998">
    <property type="entry name" value="Quinoprotein alcohol dehydrogenase-like"/>
    <property type="match status" value="1"/>
</dbReference>
<dbReference type="Gene3D" id="2.60.40.10">
    <property type="entry name" value="Immunoglobulins"/>
    <property type="match status" value="1"/>
</dbReference>
<organism evidence="5 6">
    <name type="scientific">Christiangramia antarctica</name>
    <dbReference type="NCBI Taxonomy" id="2058158"/>
    <lineage>
        <taxon>Bacteria</taxon>
        <taxon>Pseudomonadati</taxon>
        <taxon>Bacteroidota</taxon>
        <taxon>Flavobacteriia</taxon>
        <taxon>Flavobacteriales</taxon>
        <taxon>Flavobacteriaceae</taxon>
        <taxon>Christiangramia</taxon>
    </lineage>
</organism>
<dbReference type="EMBL" id="JBHUOJ010000020">
    <property type="protein sequence ID" value="MFD2833455.1"/>
    <property type="molecule type" value="Genomic_DNA"/>
</dbReference>
<evidence type="ECO:0000256" key="1">
    <source>
        <dbReference type="ARBA" id="ARBA00022553"/>
    </source>
</evidence>
<dbReference type="PROSITE" id="PS50109">
    <property type="entry name" value="HIS_KIN"/>
    <property type="match status" value="1"/>
</dbReference>
<keyword evidence="1" id="KW-0597">Phosphoprotein</keyword>
<keyword evidence="3" id="KW-1133">Transmembrane helix</keyword>
<feature type="transmembrane region" description="Helical" evidence="3">
    <location>
        <begin position="715"/>
        <end position="735"/>
    </location>
</feature>
<dbReference type="Pfam" id="PF07494">
    <property type="entry name" value="Reg_prop"/>
    <property type="match status" value="2"/>
</dbReference>
<keyword evidence="3" id="KW-0472">Membrane</keyword>
<evidence type="ECO:0000313" key="5">
    <source>
        <dbReference type="EMBL" id="MFD2833455.1"/>
    </source>
</evidence>
<dbReference type="Gene3D" id="3.30.565.10">
    <property type="entry name" value="Histidine kinase-like ATPase, C-terminal domain"/>
    <property type="match status" value="1"/>
</dbReference>
<dbReference type="InterPro" id="IPR013783">
    <property type="entry name" value="Ig-like_fold"/>
</dbReference>
<dbReference type="InterPro" id="IPR015943">
    <property type="entry name" value="WD40/YVTN_repeat-like_dom_sf"/>
</dbReference>
<proteinExistence type="predicted"/>
<sequence length="976" mass="112467">MQLNVKDLAIDNEGFLWAGTEDGLHKFNSYEFKALLHDPEDNSSIPDDHIRGLLYTNDTLWIATNSKGIVGFEPSKMEYFNLDSKKINTNLNTGYDVFFLDDSTLLFALKNYIVKYERAKKTYTVIALPKNNRDIAVTSVLPISDNEVWFGTTSQGILKFNLNNNKIEETKILEEAEDIYLFEANDLIMAGTKSGLFQLHKDKKPDLIFETASVKCFYMFNPETLMLGTEIGLYKFNFKTEKFTSVVFTNQFNRTLKTFDINNIIGDDKGNIWLGTEGDGLIHYNSYQKKFNTIKIKLDEYPNKENISSFQFLKGRDSTLWIGSKWGIVKYFHKNDNFKLYNIPYNALIYTVAKDLNGQIWSGGFTTGLLKYNSETDSFKKISSGNLKDNDVINIIPVSKEKLWVCTWTGGIYEYNIKKEEFNEILIDEKRINRARTSLIDSEGSIWLGTEEGVYKVNKESEIKRFFSKDSENGPLSGNRIFAIKEDRKGNIWLGTNSGLTKLNAKTHESEHFFKQKGLPNDFIYSILIAPDDNIWVSTNYGISELDIKNNTFKNFTSSDGLQNNEFNGKAGYQDEFGNFYFGGISGINIFKPEEIIENPYIPRTHIESIELFNKPIDINAVYTDTLEFRSDENVITLNFTGISYLNPEKSFYTYKMEGFDANWRPATKNRSTTYTNLNPGNYTFKVKSSNDEGKWNENIDTIFIKIVPPWYNTLWFKILLVLLFLLATRVFYLYKTRKIKKDNLKLEMQVNTRTKEIKQKNKDLEKAYSDVEKQRNNIEFLMRELTHRVKNNLQIISSLLNIQANNMEEEQSSSALRVAKNRILTISQIENKTPHDNGILEIDHFIRHISEVIIESLSDDENLKFKTVFRLNSNLSALNFNATMIGLILNELITNTTKYAFEKTSETNELLICSTVEGNYLILIIKDNGKGYQQDDITKNNTLGVELVREMVEQLDGNILVNSFDGTENIIRIPI</sequence>
<dbReference type="Gene3D" id="2.130.10.10">
    <property type="entry name" value="YVTN repeat-like/Quinoprotein amine dehydrogenase"/>
    <property type="match status" value="2"/>
</dbReference>
<reference evidence="6" key="1">
    <citation type="journal article" date="2019" name="Int. J. Syst. Evol. Microbiol.">
        <title>The Global Catalogue of Microorganisms (GCM) 10K type strain sequencing project: providing services to taxonomists for standard genome sequencing and annotation.</title>
        <authorList>
            <consortium name="The Broad Institute Genomics Platform"/>
            <consortium name="The Broad Institute Genome Sequencing Center for Infectious Disease"/>
            <person name="Wu L."/>
            <person name="Ma J."/>
        </authorList>
    </citation>
    <scope>NUCLEOTIDE SEQUENCE [LARGE SCALE GENOMIC DNA]</scope>
    <source>
        <strain evidence="6">KCTC 52925</strain>
    </source>
</reference>
<dbReference type="InterPro" id="IPR011123">
    <property type="entry name" value="Y_Y_Y"/>
</dbReference>
<dbReference type="InterPro" id="IPR003594">
    <property type="entry name" value="HATPase_dom"/>
</dbReference>
<evidence type="ECO:0000313" key="6">
    <source>
        <dbReference type="Proteomes" id="UP001597438"/>
    </source>
</evidence>
<accession>A0ABW5X5C4</accession>
<dbReference type="SUPFAM" id="SSF55874">
    <property type="entry name" value="ATPase domain of HSP90 chaperone/DNA topoisomerase II/histidine kinase"/>
    <property type="match status" value="1"/>
</dbReference>
<dbReference type="InterPro" id="IPR036890">
    <property type="entry name" value="HATPase_C_sf"/>
</dbReference>
<dbReference type="Proteomes" id="UP001597438">
    <property type="component" value="Unassembled WGS sequence"/>
</dbReference>
<comment type="caution">
    <text evidence="5">The sequence shown here is derived from an EMBL/GenBank/DDBJ whole genome shotgun (WGS) entry which is preliminary data.</text>
</comment>
<keyword evidence="2" id="KW-0175">Coiled coil</keyword>
<evidence type="ECO:0000256" key="3">
    <source>
        <dbReference type="SAM" id="Phobius"/>
    </source>
</evidence>
<dbReference type="InterPro" id="IPR005467">
    <property type="entry name" value="His_kinase_dom"/>
</dbReference>